<dbReference type="AlphaFoldDB" id="A0A517DQK8"/>
<dbReference type="EMBL" id="CP036259">
    <property type="protein sequence ID" value="QDR79644.1"/>
    <property type="molecule type" value="Genomic_DNA"/>
</dbReference>
<evidence type="ECO:0000313" key="1">
    <source>
        <dbReference type="EMBL" id="QDR79644.1"/>
    </source>
</evidence>
<reference evidence="1 2" key="1">
    <citation type="submission" date="2019-02" db="EMBL/GenBank/DDBJ databases">
        <title>Closed genome of Sporomusa termitida DSM 4440.</title>
        <authorList>
            <person name="Poehlein A."/>
            <person name="Daniel R."/>
        </authorList>
    </citation>
    <scope>NUCLEOTIDE SEQUENCE [LARGE SCALE GENOMIC DNA]</scope>
    <source>
        <strain evidence="1 2">DSM 4440</strain>
    </source>
</reference>
<proteinExistence type="predicted"/>
<dbReference type="Proteomes" id="UP000320776">
    <property type="component" value="Chromosome"/>
</dbReference>
<organism evidence="1 2">
    <name type="scientific">Sporomusa termitida</name>
    <dbReference type="NCBI Taxonomy" id="2377"/>
    <lineage>
        <taxon>Bacteria</taxon>
        <taxon>Bacillati</taxon>
        <taxon>Bacillota</taxon>
        <taxon>Negativicutes</taxon>
        <taxon>Selenomonadales</taxon>
        <taxon>Sporomusaceae</taxon>
        <taxon>Sporomusa</taxon>
    </lineage>
</organism>
<dbReference type="RefSeq" id="WP_144349253.1">
    <property type="nucleotide sequence ID" value="NZ_CP036259.1"/>
</dbReference>
<accession>A0A517DQK8</accession>
<dbReference type="KEGG" id="sted:SPTER_09330"/>
<evidence type="ECO:0000313" key="2">
    <source>
        <dbReference type="Proteomes" id="UP000320776"/>
    </source>
</evidence>
<name>A0A517DQK8_9FIRM</name>
<sequence>MDKCGHNGEQNESKLLCVTCNTTQFEVIEKIGADEVVARCGSCGQETDLGVIVGARYGGAVEVIAALRTLYAVSHYKARKNKDELGVVRYCKKHDQLQAIIAGTMYHNPLDMAADLYKLIENTPIDIVEAKQIIANMIKKRNHD</sequence>
<keyword evidence="2" id="KW-1185">Reference proteome</keyword>
<gene>
    <name evidence="1" type="ORF">SPTER_09330</name>
</gene>
<protein>
    <submittedName>
        <fullName evidence="1">Uncharacterized protein</fullName>
    </submittedName>
</protein>